<evidence type="ECO:0000313" key="1">
    <source>
        <dbReference type="EMBL" id="KAA6121454.1"/>
    </source>
</evidence>
<organism evidence="1 2">
    <name type="scientific">Candidatus Pantoea gossypiicola</name>
    <dbReference type="NCBI Taxonomy" id="2608008"/>
    <lineage>
        <taxon>Bacteria</taxon>
        <taxon>Pseudomonadati</taxon>
        <taxon>Pseudomonadota</taxon>
        <taxon>Gammaproteobacteria</taxon>
        <taxon>Enterobacterales</taxon>
        <taxon>Erwiniaceae</taxon>
        <taxon>Pantoea</taxon>
    </lineage>
</organism>
<proteinExistence type="predicted"/>
<accession>A0AB34CH82</accession>
<dbReference type="AlphaFoldDB" id="A0AB34CH82"/>
<dbReference type="EMBL" id="VWVM01000016">
    <property type="protein sequence ID" value="KAA6121454.1"/>
    <property type="molecule type" value="Genomic_DNA"/>
</dbReference>
<keyword evidence="2" id="KW-1185">Reference proteome</keyword>
<reference evidence="1 2" key="1">
    <citation type="submission" date="2019-09" db="EMBL/GenBank/DDBJ databases">
        <title>Genomic diversity of phyloplane-associated Pantoea species in Pakistan cotton crop.</title>
        <authorList>
            <person name="Tufail M.R."/>
            <person name="Cook D.R."/>
        </authorList>
    </citation>
    <scope>NUCLEOTIDE SEQUENCE [LARGE SCALE GENOMIC DNA]</scope>
    <source>
        <strain evidence="1 2">B_8</strain>
    </source>
</reference>
<gene>
    <name evidence="1" type="ORF">F3I20_18560</name>
</gene>
<protein>
    <submittedName>
        <fullName evidence="1">Uncharacterized protein</fullName>
    </submittedName>
</protein>
<sequence>MVHIDLCTKEGVMKAYAFQTPMQAMNLLDKIKDDEFQWFNLEWEGCRFTCPHQFIKRLSSCSYIKSFWR</sequence>
<evidence type="ECO:0000313" key="2">
    <source>
        <dbReference type="Proteomes" id="UP000324255"/>
    </source>
</evidence>
<comment type="caution">
    <text evidence="1">The sequence shown here is derived from an EMBL/GenBank/DDBJ whole genome shotgun (WGS) entry which is preliminary data.</text>
</comment>
<dbReference type="RefSeq" id="WP_150015345.1">
    <property type="nucleotide sequence ID" value="NZ_VWVM01000016.1"/>
</dbReference>
<name>A0AB34CH82_9GAMM</name>
<dbReference type="Proteomes" id="UP000324255">
    <property type="component" value="Unassembled WGS sequence"/>
</dbReference>